<dbReference type="RefSeq" id="WP_036047784.1">
    <property type="nucleotide sequence ID" value="NZ_CADEVY010000012.1"/>
</dbReference>
<gene>
    <name evidence="1" type="ORF">DM48_3302</name>
</gene>
<proteinExistence type="predicted"/>
<dbReference type="EMBL" id="JPGG01000015">
    <property type="protein sequence ID" value="KGC17079.1"/>
    <property type="molecule type" value="Genomic_DNA"/>
</dbReference>
<name>A0AAW3F812_BURGA</name>
<protein>
    <submittedName>
        <fullName evidence="1">Uncharacterized protein</fullName>
    </submittedName>
</protein>
<reference evidence="1 2" key="1">
    <citation type="submission" date="2014-04" db="EMBL/GenBank/DDBJ databases">
        <authorList>
            <person name="Bishop-Lilly K.A."/>
            <person name="Broomall S.M."/>
            <person name="Chain P.S."/>
            <person name="Chertkov O."/>
            <person name="Coyne S.R."/>
            <person name="Daligault H.E."/>
            <person name="Davenport K.W."/>
            <person name="Erkkila T."/>
            <person name="Frey K.G."/>
            <person name="Gibbons H.S."/>
            <person name="Gu W."/>
            <person name="Jaissle J."/>
            <person name="Johnson S.L."/>
            <person name="Koroleva G.I."/>
            <person name="Ladner J.T."/>
            <person name="Lo C.-C."/>
            <person name="Minogue T.D."/>
            <person name="Munk C."/>
            <person name="Palacios G.F."/>
            <person name="Redden C.L."/>
            <person name="Rosenzweig C.N."/>
            <person name="Scholz M.B."/>
            <person name="Teshima H."/>
            <person name="Xu Y."/>
        </authorList>
    </citation>
    <scope>NUCLEOTIDE SEQUENCE [LARGE SCALE GENOMIC DNA]</scope>
    <source>
        <strain evidence="2">gladioli</strain>
    </source>
</reference>
<evidence type="ECO:0000313" key="1">
    <source>
        <dbReference type="EMBL" id="KGC17079.1"/>
    </source>
</evidence>
<organism evidence="1 2">
    <name type="scientific">Burkholderia gladioli</name>
    <name type="common">Pseudomonas marginata</name>
    <name type="synonym">Phytomonas marginata</name>
    <dbReference type="NCBI Taxonomy" id="28095"/>
    <lineage>
        <taxon>Bacteria</taxon>
        <taxon>Pseudomonadati</taxon>
        <taxon>Pseudomonadota</taxon>
        <taxon>Betaproteobacteria</taxon>
        <taxon>Burkholderiales</taxon>
        <taxon>Burkholderiaceae</taxon>
        <taxon>Burkholderia</taxon>
    </lineage>
</organism>
<dbReference type="AlphaFoldDB" id="A0AAW3F812"/>
<dbReference type="Proteomes" id="UP000029590">
    <property type="component" value="Unassembled WGS sequence"/>
</dbReference>
<dbReference type="KEGG" id="bgo:BM43_7329"/>
<accession>A0AAW3F812</accession>
<evidence type="ECO:0000313" key="2">
    <source>
        <dbReference type="Proteomes" id="UP000029590"/>
    </source>
</evidence>
<sequence>MATRPEDRRHASSPPPATRSRILERADNRCEQCHVANGDAIVRGIEKDAGTFQRFEGDGEVFAAEDGRLLGYCKASEYCGCKWTRVVLAIVRLDTVRENVSDDQLKALCQRCRLAHDAERRRVNAAATRRSRWAIGDLFDVDATDGAE</sequence>
<comment type="caution">
    <text evidence="1">The sequence shown here is derived from an EMBL/GenBank/DDBJ whole genome shotgun (WGS) entry which is preliminary data.</text>
</comment>